<evidence type="ECO:0000313" key="4">
    <source>
        <dbReference type="EMBL" id="APW40902.1"/>
    </source>
</evidence>
<protein>
    <recommendedName>
        <fullName evidence="6">Thioredoxin domain-containing protein</fullName>
    </recommendedName>
</protein>
<dbReference type="InterPro" id="IPR036249">
    <property type="entry name" value="Thioredoxin-like_sf"/>
</dbReference>
<evidence type="ECO:0000313" key="5">
    <source>
        <dbReference type="Proteomes" id="UP000186609"/>
    </source>
</evidence>
<dbReference type="AlphaFoldDB" id="A0A1P8K4H6"/>
<name>A0A1P8K4H6_9BURK</name>
<feature type="binding site" evidence="2">
    <location>
        <position position="79"/>
    </location>
    <ligand>
        <name>Cu cation</name>
        <dbReference type="ChEBI" id="CHEBI:23378"/>
    </ligand>
</feature>
<evidence type="ECO:0000256" key="1">
    <source>
        <dbReference type="ARBA" id="ARBA00010996"/>
    </source>
</evidence>
<evidence type="ECO:0000256" key="2">
    <source>
        <dbReference type="PIRSR" id="PIRSR603782-1"/>
    </source>
</evidence>
<keyword evidence="2" id="KW-0186">Copper</keyword>
<sequence length="198" mass="20366">MVATSAIAKSSAALGPSTPAPASAAGGAAHFPFGAVQPPRPIPAAKVSTHLGQATDLRTLLAGKITAVQLMFTGCSAICPIQGALFGQLQQALNQRKLPVQLLSLSIDPLGDSPAALAGWLRKFEAGPGWLAVAPQVADVARLSQLLAGDGEDPRQSADVHTAQVFVINRSAAMSYRTATMPAVEPLVDTLTRIVQEA</sequence>
<dbReference type="STRING" id="1842727.RD110_22925"/>
<accession>A0A1P8K4H6</accession>
<dbReference type="GO" id="GO:0046872">
    <property type="term" value="F:metal ion binding"/>
    <property type="evidence" value="ECO:0007669"/>
    <property type="project" value="UniProtKB-KW"/>
</dbReference>
<keyword evidence="5" id="KW-1185">Reference proteome</keyword>
<dbReference type="SUPFAM" id="SSF52833">
    <property type="entry name" value="Thioredoxin-like"/>
    <property type="match status" value="1"/>
</dbReference>
<reference evidence="4 5" key="1">
    <citation type="submission" date="2017-01" db="EMBL/GenBank/DDBJ databases">
        <authorList>
            <person name="Mah S.A."/>
            <person name="Swanson W.J."/>
            <person name="Moy G.W."/>
            <person name="Vacquier V.D."/>
        </authorList>
    </citation>
    <scope>NUCLEOTIDE SEQUENCE [LARGE SCALE GENOMIC DNA]</scope>
    <source>
        <strain evidence="4 5">DCY110</strain>
    </source>
</reference>
<gene>
    <name evidence="4" type="ORF">RD110_22925</name>
</gene>
<organism evidence="4 5">
    <name type="scientific">Rhodoferax koreensis</name>
    <dbReference type="NCBI Taxonomy" id="1842727"/>
    <lineage>
        <taxon>Bacteria</taxon>
        <taxon>Pseudomonadati</taxon>
        <taxon>Pseudomonadota</taxon>
        <taxon>Betaproteobacteria</taxon>
        <taxon>Burkholderiales</taxon>
        <taxon>Comamonadaceae</taxon>
        <taxon>Rhodoferax</taxon>
    </lineage>
</organism>
<dbReference type="Proteomes" id="UP000186609">
    <property type="component" value="Chromosome"/>
</dbReference>
<keyword evidence="2" id="KW-0479">Metal-binding</keyword>
<evidence type="ECO:0008006" key="6">
    <source>
        <dbReference type="Google" id="ProtNLM"/>
    </source>
</evidence>
<comment type="similarity">
    <text evidence="1">Belongs to the SCO1/2 family.</text>
</comment>
<proteinExistence type="inferred from homology"/>
<dbReference type="Pfam" id="PF02630">
    <property type="entry name" value="SCO1-SenC"/>
    <property type="match status" value="1"/>
</dbReference>
<dbReference type="KEGG" id="rhy:RD110_22925"/>
<dbReference type="CDD" id="cd02968">
    <property type="entry name" value="SCO"/>
    <property type="match status" value="1"/>
</dbReference>
<feature type="binding site" evidence="2">
    <location>
        <position position="75"/>
    </location>
    <ligand>
        <name>Cu cation</name>
        <dbReference type="ChEBI" id="CHEBI:23378"/>
    </ligand>
</feature>
<keyword evidence="3" id="KW-1015">Disulfide bond</keyword>
<evidence type="ECO:0000256" key="3">
    <source>
        <dbReference type="PIRSR" id="PIRSR603782-2"/>
    </source>
</evidence>
<dbReference type="Gene3D" id="3.40.30.10">
    <property type="entry name" value="Glutaredoxin"/>
    <property type="match status" value="1"/>
</dbReference>
<dbReference type="EMBL" id="CP019236">
    <property type="protein sequence ID" value="APW40902.1"/>
    <property type="molecule type" value="Genomic_DNA"/>
</dbReference>
<feature type="disulfide bond" description="Redox-active" evidence="3">
    <location>
        <begin position="75"/>
        <end position="79"/>
    </location>
</feature>
<dbReference type="InterPro" id="IPR003782">
    <property type="entry name" value="SCO1/SenC"/>
</dbReference>